<evidence type="ECO:0000313" key="3">
    <source>
        <dbReference type="Proteomes" id="UP000243459"/>
    </source>
</evidence>
<protein>
    <submittedName>
        <fullName evidence="2">Uncharacterized protein</fullName>
    </submittedName>
</protein>
<evidence type="ECO:0000313" key="2">
    <source>
        <dbReference type="EMBL" id="ONK63348.1"/>
    </source>
</evidence>
<dbReference type="SUPFAM" id="SSF48452">
    <property type="entry name" value="TPR-like"/>
    <property type="match status" value="1"/>
</dbReference>
<dbReference type="InterPro" id="IPR011990">
    <property type="entry name" value="TPR-like_helical_dom_sf"/>
</dbReference>
<dbReference type="PANTHER" id="PTHR47697">
    <property type="entry name" value="OS03G0340700 PROTEIN"/>
    <property type="match status" value="1"/>
</dbReference>
<dbReference type="EMBL" id="CM007387">
    <property type="protein sequence ID" value="ONK63348.1"/>
    <property type="molecule type" value="Genomic_DNA"/>
</dbReference>
<dbReference type="AlphaFoldDB" id="A0A5P1EBV8"/>
<keyword evidence="3" id="KW-1185">Reference proteome</keyword>
<dbReference type="PANTHER" id="PTHR47697:SF1">
    <property type="entry name" value="OS03G0340700 PROTEIN"/>
    <property type="match status" value="1"/>
</dbReference>
<dbReference type="Gene3D" id="1.25.40.10">
    <property type="entry name" value="Tetratricopeptide repeat domain"/>
    <property type="match status" value="1"/>
</dbReference>
<feature type="compositionally biased region" description="Low complexity" evidence="1">
    <location>
        <begin position="9"/>
        <end position="23"/>
    </location>
</feature>
<proteinExistence type="predicted"/>
<feature type="region of interest" description="Disordered" evidence="1">
    <location>
        <begin position="1"/>
        <end position="23"/>
    </location>
</feature>
<name>A0A5P1EBV8_ASPOF</name>
<accession>A0A5P1EBV8</accession>
<organism evidence="2 3">
    <name type="scientific">Asparagus officinalis</name>
    <name type="common">Garden asparagus</name>
    <dbReference type="NCBI Taxonomy" id="4686"/>
    <lineage>
        <taxon>Eukaryota</taxon>
        <taxon>Viridiplantae</taxon>
        <taxon>Streptophyta</taxon>
        <taxon>Embryophyta</taxon>
        <taxon>Tracheophyta</taxon>
        <taxon>Spermatophyta</taxon>
        <taxon>Magnoliopsida</taxon>
        <taxon>Liliopsida</taxon>
        <taxon>Asparagales</taxon>
        <taxon>Asparagaceae</taxon>
        <taxon>Asparagoideae</taxon>
        <taxon>Asparagus</taxon>
    </lineage>
</organism>
<dbReference type="Gramene" id="ONK63348">
    <property type="protein sequence ID" value="ONK63348"/>
    <property type="gene ID" value="A4U43_C07F14120"/>
</dbReference>
<evidence type="ECO:0000256" key="1">
    <source>
        <dbReference type="SAM" id="MobiDB-lite"/>
    </source>
</evidence>
<gene>
    <name evidence="2" type="ORF">A4U43_C07F14120</name>
</gene>
<feature type="compositionally biased region" description="Low complexity" evidence="1">
    <location>
        <begin position="75"/>
        <end position="89"/>
    </location>
</feature>
<sequence>MVRRIFGKSWSSANPSSSASATSSIGIAKSNPDLFGDLVGSALNQGKGSSNVPLKAAAPAKNLYSMGSLKDSLPKSNNNGSSSVNSMKNSQGSVDNFANFGDFSPLNQSSKPVLEDDSSNVAVLLQRALLYESTEKYKLGAEDLRTVLKIDPANRLAKSTIHRLNKMAG</sequence>
<reference evidence="3" key="1">
    <citation type="journal article" date="2017" name="Nat. Commun.">
        <title>The asparagus genome sheds light on the origin and evolution of a young Y chromosome.</title>
        <authorList>
            <person name="Harkess A."/>
            <person name="Zhou J."/>
            <person name="Xu C."/>
            <person name="Bowers J.E."/>
            <person name="Van der Hulst R."/>
            <person name="Ayyampalayam S."/>
            <person name="Mercati F."/>
            <person name="Riccardi P."/>
            <person name="McKain M.R."/>
            <person name="Kakrana A."/>
            <person name="Tang H."/>
            <person name="Ray J."/>
            <person name="Groenendijk J."/>
            <person name="Arikit S."/>
            <person name="Mathioni S.M."/>
            <person name="Nakano M."/>
            <person name="Shan H."/>
            <person name="Telgmann-Rauber A."/>
            <person name="Kanno A."/>
            <person name="Yue Z."/>
            <person name="Chen H."/>
            <person name="Li W."/>
            <person name="Chen Y."/>
            <person name="Xu X."/>
            <person name="Zhang Y."/>
            <person name="Luo S."/>
            <person name="Chen H."/>
            <person name="Gao J."/>
            <person name="Mao Z."/>
            <person name="Pires J.C."/>
            <person name="Luo M."/>
            <person name="Kudrna D."/>
            <person name="Wing R.A."/>
            <person name="Meyers B.C."/>
            <person name="Yi K."/>
            <person name="Kong H."/>
            <person name="Lavrijsen P."/>
            <person name="Sunseri F."/>
            <person name="Falavigna A."/>
            <person name="Ye Y."/>
            <person name="Leebens-Mack J.H."/>
            <person name="Chen G."/>
        </authorList>
    </citation>
    <scope>NUCLEOTIDE SEQUENCE [LARGE SCALE GENOMIC DNA]</scope>
    <source>
        <strain evidence="3">cv. DH0086</strain>
    </source>
</reference>
<feature type="region of interest" description="Disordered" evidence="1">
    <location>
        <begin position="68"/>
        <end position="89"/>
    </location>
</feature>
<dbReference type="Proteomes" id="UP000243459">
    <property type="component" value="Chromosome 7"/>
</dbReference>